<evidence type="ECO:0000256" key="2">
    <source>
        <dbReference type="SAM" id="SignalP"/>
    </source>
</evidence>
<accession>A0AAV9XS27</accession>
<dbReference type="InterPro" id="IPR008928">
    <property type="entry name" value="6-hairpin_glycosidase_sf"/>
</dbReference>
<proteinExistence type="predicted"/>
<keyword evidence="1" id="KW-0378">Hydrolase</keyword>
<evidence type="ECO:0000313" key="4">
    <source>
        <dbReference type="Proteomes" id="UP001365542"/>
    </source>
</evidence>
<dbReference type="Pfam" id="PF07470">
    <property type="entry name" value="Glyco_hydro_88"/>
    <property type="match status" value="1"/>
</dbReference>
<evidence type="ECO:0008006" key="5">
    <source>
        <dbReference type="Google" id="ProtNLM"/>
    </source>
</evidence>
<keyword evidence="4" id="KW-1185">Reference proteome</keyword>
<dbReference type="Gene3D" id="1.50.10.10">
    <property type="match status" value="1"/>
</dbReference>
<name>A0AAV9XS27_9PEZI</name>
<evidence type="ECO:0000313" key="3">
    <source>
        <dbReference type="EMBL" id="KAK6544756.1"/>
    </source>
</evidence>
<comment type="caution">
    <text evidence="3">The sequence shown here is derived from an EMBL/GenBank/DDBJ whole genome shotgun (WGS) entry which is preliminary data.</text>
</comment>
<dbReference type="SUPFAM" id="SSF48208">
    <property type="entry name" value="Six-hairpin glycosidases"/>
    <property type="match status" value="1"/>
</dbReference>
<protein>
    <recommendedName>
        <fullName evidence="5">Six-hairpin glycosidase</fullName>
    </recommendedName>
</protein>
<feature type="chain" id="PRO_5043889094" description="Six-hairpin glycosidase" evidence="2">
    <location>
        <begin position="23"/>
        <end position="763"/>
    </location>
</feature>
<dbReference type="PANTHER" id="PTHR41814">
    <property type="entry name" value="EXPRESSED PROTEIN"/>
    <property type="match status" value="1"/>
</dbReference>
<feature type="signal peptide" evidence="2">
    <location>
        <begin position="1"/>
        <end position="22"/>
    </location>
</feature>
<gene>
    <name evidence="3" type="ORF">TWF694_001439</name>
</gene>
<evidence type="ECO:0000256" key="1">
    <source>
        <dbReference type="ARBA" id="ARBA00022801"/>
    </source>
</evidence>
<sequence length="763" mass="79162">MRFCKEAVSSLVLSLFVRVTIADNSSPGYDVSSAAQVMIDKSAQSWEWGTTAEALLELYNPQLSVFGSDPFPNGKIPSADPGITALAYARAFISTASQTLVPNSAVGDPASLGVSSILLGQTSSVYIGAASRQADYILNQVPKWSNGAISHRPDVAEIWADFTAMAPPFLAYWAVQQNDAGLMATVVAQCGLQRAVLQAGSSWQHIIGPQSQDTGLWSTGNGWACYGMVRVLHTLQKWPGSSGMTSQAGQLKGWIKEILDGAMQSGSGLLTNYLKDGSWFGEVSGTALLTACAYRMAVNDPGTFGQAYITWADTNRKAIATHQGSSGIFSPTVNPYNWKDRTQFTSGSPEGQAFTVYMYTAFRDCVNANICQPTSAAASTISNAGIGPIEILTVLDHALTFTSMAPPPSVTCPAPTSCDANGCDGSFPGLSPTAVCTSGDNKGCPCTITAKTCGAHQSCDLNGCAGKFTGLTKYAQCTGNFVGCECTATSNTCGPHQSCDLNGCAGAFSGLKPYAQCTGNFVGCECTATTNTCGAHQSCDLNGCAGKFNGLTKYAQCTGNFIGCECTATSNTCGAHQSCDMNGCAGAFNGFTRYAQCTGNFVGCECTATTNTCGASQSCDLNGCAGAFDLSNGKAFCTGNFIGCGCTATATTCGNAQSCDKNNCAGAFSGLVKLPQCTNFFKGCVCQTTDNTCGASQSCDKNGCAGAYDSSGVARCAGNFVGCKCTATSVSSFFLILSLMSYIGNNIINIHGRTHVARRCLVI</sequence>
<reference evidence="3 4" key="1">
    <citation type="submission" date="2019-10" db="EMBL/GenBank/DDBJ databases">
        <authorList>
            <person name="Palmer J.M."/>
        </authorList>
    </citation>
    <scope>NUCLEOTIDE SEQUENCE [LARGE SCALE GENOMIC DNA]</scope>
    <source>
        <strain evidence="3 4">TWF694</strain>
    </source>
</reference>
<dbReference type="InterPro" id="IPR010905">
    <property type="entry name" value="Glyco_hydro_88"/>
</dbReference>
<dbReference type="InterPro" id="IPR012341">
    <property type="entry name" value="6hp_glycosidase-like_sf"/>
</dbReference>
<dbReference type="AlphaFoldDB" id="A0AAV9XS27"/>
<dbReference type="PANTHER" id="PTHR41814:SF1">
    <property type="entry name" value="CELLULASE"/>
    <property type="match status" value="1"/>
</dbReference>
<keyword evidence="2" id="KW-0732">Signal</keyword>
<dbReference type="EMBL" id="JAVHJO010000001">
    <property type="protein sequence ID" value="KAK6544756.1"/>
    <property type="molecule type" value="Genomic_DNA"/>
</dbReference>
<dbReference type="GO" id="GO:0016787">
    <property type="term" value="F:hydrolase activity"/>
    <property type="evidence" value="ECO:0007669"/>
    <property type="project" value="UniProtKB-KW"/>
</dbReference>
<dbReference type="Proteomes" id="UP001365542">
    <property type="component" value="Unassembled WGS sequence"/>
</dbReference>
<dbReference type="GO" id="GO:0005975">
    <property type="term" value="P:carbohydrate metabolic process"/>
    <property type="evidence" value="ECO:0007669"/>
    <property type="project" value="InterPro"/>
</dbReference>
<organism evidence="3 4">
    <name type="scientific">Orbilia ellipsospora</name>
    <dbReference type="NCBI Taxonomy" id="2528407"/>
    <lineage>
        <taxon>Eukaryota</taxon>
        <taxon>Fungi</taxon>
        <taxon>Dikarya</taxon>
        <taxon>Ascomycota</taxon>
        <taxon>Pezizomycotina</taxon>
        <taxon>Orbiliomycetes</taxon>
        <taxon>Orbiliales</taxon>
        <taxon>Orbiliaceae</taxon>
        <taxon>Orbilia</taxon>
    </lineage>
</organism>